<evidence type="ECO:0000313" key="10">
    <source>
        <dbReference type="Proteomes" id="UP000002630"/>
    </source>
</evidence>
<evidence type="ECO:0000256" key="5">
    <source>
        <dbReference type="ARBA" id="ARBA00023136"/>
    </source>
</evidence>
<dbReference type="InterPro" id="IPR020846">
    <property type="entry name" value="MFS_dom"/>
</dbReference>
<dbReference type="OMA" id="IMPAIRT"/>
<keyword evidence="10" id="KW-1185">Reference proteome</keyword>
<evidence type="ECO:0000256" key="7">
    <source>
        <dbReference type="SAM" id="Phobius"/>
    </source>
</evidence>
<dbReference type="GO" id="GO:0022857">
    <property type="term" value="F:transmembrane transporter activity"/>
    <property type="evidence" value="ECO:0007669"/>
    <property type="project" value="InterPro"/>
</dbReference>
<dbReference type="AlphaFoldDB" id="D8LET2"/>
<evidence type="ECO:0000256" key="4">
    <source>
        <dbReference type="ARBA" id="ARBA00022989"/>
    </source>
</evidence>
<accession>D8LET2</accession>
<dbReference type="PANTHER" id="PTHR23504:SF15">
    <property type="entry name" value="MAJOR FACILITATOR SUPERFAMILY (MFS) PROFILE DOMAIN-CONTAINING PROTEIN"/>
    <property type="match status" value="1"/>
</dbReference>
<evidence type="ECO:0000256" key="2">
    <source>
        <dbReference type="ARBA" id="ARBA00022448"/>
    </source>
</evidence>
<dbReference type="PROSITE" id="PS50850">
    <property type="entry name" value="MFS"/>
    <property type="match status" value="1"/>
</dbReference>
<feature type="transmembrane region" description="Helical" evidence="7">
    <location>
        <begin position="63"/>
        <end position="82"/>
    </location>
</feature>
<comment type="subcellular location">
    <subcellularLocation>
        <location evidence="1">Membrane</location>
        <topology evidence="1">Multi-pass membrane protein</topology>
    </subcellularLocation>
</comment>
<name>D8LET2_ECTSI</name>
<feature type="region of interest" description="Disordered" evidence="6">
    <location>
        <begin position="234"/>
        <end position="262"/>
    </location>
</feature>
<feature type="compositionally biased region" description="Basic and acidic residues" evidence="6">
    <location>
        <begin position="297"/>
        <end position="312"/>
    </location>
</feature>
<dbReference type="GO" id="GO:0016020">
    <property type="term" value="C:membrane"/>
    <property type="evidence" value="ECO:0007669"/>
    <property type="project" value="UniProtKB-SubCell"/>
</dbReference>
<keyword evidence="2" id="KW-0813">Transport</keyword>
<evidence type="ECO:0000313" key="9">
    <source>
        <dbReference type="EMBL" id="CBN79752.1"/>
    </source>
</evidence>
<feature type="transmembrane region" description="Helical" evidence="7">
    <location>
        <begin position="23"/>
        <end position="43"/>
    </location>
</feature>
<dbReference type="OrthoDB" id="10262656at2759"/>
<evidence type="ECO:0000256" key="6">
    <source>
        <dbReference type="SAM" id="MobiDB-lite"/>
    </source>
</evidence>
<dbReference type="Pfam" id="PF07690">
    <property type="entry name" value="MFS_1"/>
    <property type="match status" value="1"/>
</dbReference>
<gene>
    <name evidence="9" type="ORF">Esi_0014_0042</name>
</gene>
<dbReference type="PANTHER" id="PTHR23504">
    <property type="entry name" value="MAJOR FACILITATOR SUPERFAMILY DOMAIN-CONTAINING PROTEIN 10"/>
    <property type="match status" value="1"/>
</dbReference>
<dbReference type="InterPro" id="IPR036259">
    <property type="entry name" value="MFS_trans_sf"/>
</dbReference>
<dbReference type="Proteomes" id="UP000002630">
    <property type="component" value="Linkage Group LG11"/>
</dbReference>
<evidence type="ECO:0000256" key="1">
    <source>
        <dbReference type="ARBA" id="ARBA00004141"/>
    </source>
</evidence>
<feature type="domain" description="Major facilitator superfamily (MFS) profile" evidence="8">
    <location>
        <begin position="22"/>
        <end position="342"/>
    </location>
</feature>
<dbReference type="InParanoid" id="D8LET2"/>
<dbReference type="SUPFAM" id="SSF103473">
    <property type="entry name" value="MFS general substrate transporter"/>
    <property type="match status" value="1"/>
</dbReference>
<dbReference type="Gene3D" id="1.20.1250.20">
    <property type="entry name" value="MFS general substrate transporter like domains"/>
    <property type="match status" value="1"/>
</dbReference>
<feature type="compositionally biased region" description="Polar residues" evidence="6">
    <location>
        <begin position="239"/>
        <end position="249"/>
    </location>
</feature>
<keyword evidence="4 7" id="KW-1133">Transmembrane helix</keyword>
<evidence type="ECO:0000256" key="3">
    <source>
        <dbReference type="ARBA" id="ARBA00022692"/>
    </source>
</evidence>
<evidence type="ECO:0000259" key="8">
    <source>
        <dbReference type="PROSITE" id="PS50850"/>
    </source>
</evidence>
<keyword evidence="5 7" id="KW-0472">Membrane</keyword>
<feature type="transmembrane region" description="Helical" evidence="7">
    <location>
        <begin position="196"/>
        <end position="218"/>
    </location>
</feature>
<feature type="region of interest" description="Disordered" evidence="6">
    <location>
        <begin position="277"/>
        <end position="312"/>
    </location>
</feature>
<dbReference type="InterPro" id="IPR011701">
    <property type="entry name" value="MFS"/>
</dbReference>
<organism evidence="9 10">
    <name type="scientific">Ectocarpus siliculosus</name>
    <name type="common">Brown alga</name>
    <name type="synonym">Conferva siliculosa</name>
    <dbReference type="NCBI Taxonomy" id="2880"/>
    <lineage>
        <taxon>Eukaryota</taxon>
        <taxon>Sar</taxon>
        <taxon>Stramenopiles</taxon>
        <taxon>Ochrophyta</taxon>
        <taxon>PX clade</taxon>
        <taxon>Phaeophyceae</taxon>
        <taxon>Ectocarpales</taxon>
        <taxon>Ectocarpaceae</taxon>
        <taxon>Ectocarpus</taxon>
    </lineage>
</organism>
<sequence length="342" mass="36127">MEAIPSAPGPGSGNVSTFPIRTIVVLALCAVVHSYTSISLFPYVGTMAKELLDLESTNTSGFYAGYVASAYMLGHFLSGYLWGYASDSVGRKPVILVGLLAVAVLSLTFGLSTTYELAISSRFVLGVMNGIMPAIRTTVYEVCTTNSHVVQAMAYIDGAKAVTIVFGSAMGGLLVQPVDHYPNVFSGTGLFGRFPFLLPNLVGVGLALLILPIVIACVPETKDFEDTCSRSRFSSVSSGEATSGLSAESSPARDRTIVRRPPKGGALAYTSLGDEDVSAQQAAQEPRSVNDSGSRAAHKEGGLDTREPPLIRKREEQRLCGPGGLLSVPRVKPLLFLVCVVQ</sequence>
<reference evidence="9 10" key="1">
    <citation type="journal article" date="2010" name="Nature">
        <title>The Ectocarpus genome and the independent evolution of multicellularity in brown algae.</title>
        <authorList>
            <person name="Cock J.M."/>
            <person name="Sterck L."/>
            <person name="Rouze P."/>
            <person name="Scornet D."/>
            <person name="Allen A.E."/>
            <person name="Amoutzias G."/>
            <person name="Anthouard V."/>
            <person name="Artiguenave F."/>
            <person name="Aury J.M."/>
            <person name="Badger J.H."/>
            <person name="Beszteri B."/>
            <person name="Billiau K."/>
            <person name="Bonnet E."/>
            <person name="Bothwell J.H."/>
            <person name="Bowler C."/>
            <person name="Boyen C."/>
            <person name="Brownlee C."/>
            <person name="Carrano C.J."/>
            <person name="Charrier B."/>
            <person name="Cho G.Y."/>
            <person name="Coelho S.M."/>
            <person name="Collen J."/>
            <person name="Corre E."/>
            <person name="Da Silva C."/>
            <person name="Delage L."/>
            <person name="Delaroque N."/>
            <person name="Dittami S.M."/>
            <person name="Doulbeau S."/>
            <person name="Elias M."/>
            <person name="Farnham G."/>
            <person name="Gachon C.M."/>
            <person name="Gschloessl B."/>
            <person name="Heesch S."/>
            <person name="Jabbari K."/>
            <person name="Jubin C."/>
            <person name="Kawai H."/>
            <person name="Kimura K."/>
            <person name="Kloareg B."/>
            <person name="Kupper F.C."/>
            <person name="Lang D."/>
            <person name="Le Bail A."/>
            <person name="Leblanc C."/>
            <person name="Lerouge P."/>
            <person name="Lohr M."/>
            <person name="Lopez P.J."/>
            <person name="Martens C."/>
            <person name="Maumus F."/>
            <person name="Michel G."/>
            <person name="Miranda-Saavedra D."/>
            <person name="Morales J."/>
            <person name="Moreau H."/>
            <person name="Motomura T."/>
            <person name="Nagasato C."/>
            <person name="Napoli C.A."/>
            <person name="Nelson D.R."/>
            <person name="Nyvall-Collen P."/>
            <person name="Peters A.F."/>
            <person name="Pommier C."/>
            <person name="Potin P."/>
            <person name="Poulain J."/>
            <person name="Quesneville H."/>
            <person name="Read B."/>
            <person name="Rensing S.A."/>
            <person name="Ritter A."/>
            <person name="Rousvoal S."/>
            <person name="Samanta M."/>
            <person name="Samson G."/>
            <person name="Schroeder D.C."/>
            <person name="Segurens B."/>
            <person name="Strittmatter M."/>
            <person name="Tonon T."/>
            <person name="Tregear J.W."/>
            <person name="Valentin K."/>
            <person name="von Dassow P."/>
            <person name="Yamagishi T."/>
            <person name="Van de Peer Y."/>
            <person name="Wincker P."/>
        </authorList>
    </citation>
    <scope>NUCLEOTIDE SEQUENCE [LARGE SCALE GENOMIC DNA]</scope>
    <source>
        <strain evidence="10">Ec32 / CCAP1310/4</strain>
    </source>
</reference>
<keyword evidence="3 7" id="KW-0812">Transmembrane</keyword>
<feature type="transmembrane region" description="Helical" evidence="7">
    <location>
        <begin position="155"/>
        <end position="176"/>
    </location>
</feature>
<dbReference type="EMBL" id="FN648000">
    <property type="protein sequence ID" value="CBN79752.1"/>
    <property type="molecule type" value="Genomic_DNA"/>
</dbReference>
<dbReference type="EMBL" id="FN649736">
    <property type="protein sequence ID" value="CBN79752.1"/>
    <property type="molecule type" value="Genomic_DNA"/>
</dbReference>
<dbReference type="eggNOG" id="KOG2615">
    <property type="taxonomic scope" value="Eukaryota"/>
</dbReference>
<feature type="transmembrane region" description="Helical" evidence="7">
    <location>
        <begin position="94"/>
        <end position="111"/>
    </location>
</feature>
<protein>
    <recommendedName>
        <fullName evidence="8">Major facilitator superfamily (MFS) profile domain-containing protein</fullName>
    </recommendedName>
</protein>
<proteinExistence type="predicted"/>
<feature type="compositionally biased region" description="Polar residues" evidence="6">
    <location>
        <begin position="278"/>
        <end position="293"/>
    </location>
</feature>